<dbReference type="EMBL" id="RSCE01000017">
    <property type="protein sequence ID" value="RSH77240.1"/>
    <property type="molecule type" value="Genomic_DNA"/>
</dbReference>
<dbReference type="InterPro" id="IPR013083">
    <property type="entry name" value="Znf_RING/FYVE/PHD"/>
</dbReference>
<feature type="region of interest" description="Disordered" evidence="5">
    <location>
        <begin position="62"/>
        <end position="81"/>
    </location>
</feature>
<feature type="region of interest" description="Disordered" evidence="5">
    <location>
        <begin position="89"/>
        <end position="108"/>
    </location>
</feature>
<feature type="domain" description="RING-type" evidence="6">
    <location>
        <begin position="663"/>
        <end position="702"/>
    </location>
</feature>
<dbReference type="Proteomes" id="UP000279236">
    <property type="component" value="Unassembled WGS sequence"/>
</dbReference>
<proteinExistence type="predicted"/>
<dbReference type="OrthoDB" id="5588846at2759"/>
<dbReference type="PROSITE" id="PS50089">
    <property type="entry name" value="ZF_RING_2"/>
    <property type="match status" value="1"/>
</dbReference>
<evidence type="ECO:0000256" key="1">
    <source>
        <dbReference type="ARBA" id="ARBA00022723"/>
    </source>
</evidence>
<feature type="region of interest" description="Disordered" evidence="5">
    <location>
        <begin position="147"/>
        <end position="219"/>
    </location>
</feature>
<dbReference type="InterPro" id="IPR001841">
    <property type="entry name" value="Znf_RING"/>
</dbReference>
<name>A0A427XE94_9TREE</name>
<keyword evidence="9" id="KW-1185">Reference proteome</keyword>
<accession>A0A427XE94</accession>
<organism evidence="8 9">
    <name type="scientific">Apiotrichum porosum</name>
    <dbReference type="NCBI Taxonomy" id="105984"/>
    <lineage>
        <taxon>Eukaryota</taxon>
        <taxon>Fungi</taxon>
        <taxon>Dikarya</taxon>
        <taxon>Basidiomycota</taxon>
        <taxon>Agaricomycotina</taxon>
        <taxon>Tremellomycetes</taxon>
        <taxon>Trichosporonales</taxon>
        <taxon>Trichosporonaceae</taxon>
        <taxon>Apiotrichum</taxon>
    </lineage>
</organism>
<feature type="compositionally biased region" description="Low complexity" evidence="5">
    <location>
        <begin position="178"/>
        <end position="200"/>
    </location>
</feature>
<dbReference type="Pfam" id="PF03105">
    <property type="entry name" value="SPX"/>
    <property type="match status" value="1"/>
</dbReference>
<comment type="caution">
    <text evidence="8">The sequence shown here is derived from an EMBL/GenBank/DDBJ whole genome shotgun (WGS) entry which is preliminary data.</text>
</comment>
<dbReference type="PROSITE" id="PS51382">
    <property type="entry name" value="SPX"/>
    <property type="match status" value="1"/>
</dbReference>
<feature type="compositionally biased region" description="Acidic residues" evidence="5">
    <location>
        <begin position="276"/>
        <end position="289"/>
    </location>
</feature>
<evidence type="ECO:0000256" key="3">
    <source>
        <dbReference type="ARBA" id="ARBA00022833"/>
    </source>
</evidence>
<evidence type="ECO:0000313" key="9">
    <source>
        <dbReference type="Proteomes" id="UP000279236"/>
    </source>
</evidence>
<dbReference type="GO" id="GO:0008270">
    <property type="term" value="F:zinc ion binding"/>
    <property type="evidence" value="ECO:0007669"/>
    <property type="project" value="UniProtKB-KW"/>
</dbReference>
<keyword evidence="3" id="KW-0862">Zinc</keyword>
<protein>
    <submittedName>
        <fullName evidence="8">Uncharacterized protein</fullName>
    </submittedName>
</protein>
<evidence type="ECO:0000256" key="5">
    <source>
        <dbReference type="SAM" id="MobiDB-lite"/>
    </source>
</evidence>
<evidence type="ECO:0000259" key="6">
    <source>
        <dbReference type="PROSITE" id="PS50089"/>
    </source>
</evidence>
<keyword evidence="2 4" id="KW-0863">Zinc-finger</keyword>
<dbReference type="InterPro" id="IPR017907">
    <property type="entry name" value="Znf_RING_CS"/>
</dbReference>
<evidence type="ECO:0000313" key="8">
    <source>
        <dbReference type="EMBL" id="RSH77240.1"/>
    </source>
</evidence>
<dbReference type="STRING" id="105984.A0A427XE94"/>
<feature type="region of interest" description="Disordered" evidence="5">
    <location>
        <begin position="272"/>
        <end position="307"/>
    </location>
</feature>
<dbReference type="InterPro" id="IPR004331">
    <property type="entry name" value="SPX_dom"/>
</dbReference>
<gene>
    <name evidence="8" type="ORF">EHS24_003548</name>
</gene>
<dbReference type="PANTHER" id="PTHR23327:SF51">
    <property type="entry name" value="TRANSCRIPTIONAL REGULATOR OF YEAST FORM ADHERENCE 3"/>
    <property type="match status" value="1"/>
</dbReference>
<evidence type="ECO:0000259" key="7">
    <source>
        <dbReference type="PROSITE" id="PS51382"/>
    </source>
</evidence>
<dbReference type="PROSITE" id="PS00518">
    <property type="entry name" value="ZF_RING_1"/>
    <property type="match status" value="1"/>
</dbReference>
<dbReference type="AlphaFoldDB" id="A0A427XE94"/>
<dbReference type="SUPFAM" id="SSF57850">
    <property type="entry name" value="RING/U-box"/>
    <property type="match status" value="1"/>
</dbReference>
<feature type="compositionally biased region" description="Low complexity" evidence="5">
    <location>
        <begin position="67"/>
        <end position="78"/>
    </location>
</feature>
<reference evidence="8 9" key="1">
    <citation type="submission" date="2018-11" db="EMBL/GenBank/DDBJ databases">
        <title>Genome sequence of Apiotrichum porosum DSM 27194.</title>
        <authorList>
            <person name="Aliyu H."/>
            <person name="Gorte O."/>
            <person name="Ochsenreither K."/>
        </authorList>
    </citation>
    <scope>NUCLEOTIDE SEQUENCE [LARGE SCALE GENOMIC DNA]</scope>
    <source>
        <strain evidence="8 9">DSM 27194</strain>
    </source>
</reference>
<dbReference type="SMART" id="SM00184">
    <property type="entry name" value="RING"/>
    <property type="match status" value="1"/>
</dbReference>
<dbReference type="Pfam" id="PF13920">
    <property type="entry name" value="zf-C3HC4_3"/>
    <property type="match status" value="1"/>
</dbReference>
<evidence type="ECO:0000256" key="4">
    <source>
        <dbReference type="PROSITE-ProRule" id="PRU00175"/>
    </source>
</evidence>
<dbReference type="GeneID" id="39588091"/>
<sequence length="758" mass="82620">MKFGKEFQHLLDASDFPDDWKTSAIEYGKLKKLIKNVVAELEGMGLSPNVLQKLLVMDPATGRLHSESPAPDASAASSDAEEVFEFEFEVDEDSPSVAPQTRKSPKEVLVDPVLEDEDDASIGHGAVPHGEAMANHHRFRLRMVGADAGSRRTSSSPPPPLARTSSPRPVSVADMIRSHSPSPSPSSVVSPRASSPAPSSIAGVGVGGEHRGRVTKRAVTEHGGVTAEYVLTGDEANPVPQIRLHVSHTEPVVETPPVASTSALLELELDSLATTDTDDDDDDDDDTDGYYDLGRPVDDHKTPVLPPSPSLMRLRSVASPIWAIASGAPADGMRELSLGEAAEDIIDLTTPRMGPSAPLLPASVIALDDSGAEVPAQPLTNGAAHHSGTANGYANGTAHAKQALANGFPTTERDREFIIPLQSDMAFFNVLTAALKSLSAFHQEQQEHFRGAVAQLCHMISSSIVPSDSPIVLPTPLNSAPSDNNNSNQMVKYEYKSSTPSQKDLYAWREIFSLWVESQIFESNAERDRGERTVDEAERRLKVFANEVVKRGLGDRRSIKGKKTRKAWEEFLRLNVLLLDLKRFQMANIDAARKILKKHDKRTALTASTGLAAFVRATLTAHVDVDGNMSTWTFYNTSLPHVLLASLTDTLLPILPSLDDYACLICMSIAFKPIRLSCGHLFCVRCLVKMQQRAKEQCPLCRSPSVLLANKSSLDTTLMNFMKDWFPKEVREKQRDNANEIAKEQLEDAGLDARCVVQ</sequence>
<dbReference type="PANTHER" id="PTHR23327">
    <property type="entry name" value="RING FINGER PROTEIN 127"/>
    <property type="match status" value="1"/>
</dbReference>
<feature type="domain" description="SPX" evidence="7">
    <location>
        <begin position="1"/>
        <end position="613"/>
    </location>
</feature>
<evidence type="ECO:0000256" key="2">
    <source>
        <dbReference type="ARBA" id="ARBA00022771"/>
    </source>
</evidence>
<dbReference type="RefSeq" id="XP_028472387.1">
    <property type="nucleotide sequence ID" value="XM_028619213.1"/>
</dbReference>
<dbReference type="Gene3D" id="3.30.40.10">
    <property type="entry name" value="Zinc/RING finger domain, C3HC4 (zinc finger)"/>
    <property type="match status" value="1"/>
</dbReference>
<keyword evidence="1" id="KW-0479">Metal-binding</keyword>